<dbReference type="InterPro" id="IPR005467">
    <property type="entry name" value="His_kinase_dom"/>
</dbReference>
<dbReference type="Gene3D" id="1.10.287.130">
    <property type="match status" value="1"/>
</dbReference>
<feature type="domain" description="Histidine kinase" evidence="9">
    <location>
        <begin position="233"/>
        <end position="441"/>
    </location>
</feature>
<dbReference type="SUPFAM" id="SSF47384">
    <property type="entry name" value="Homodimeric domain of signal transducing histidine kinase"/>
    <property type="match status" value="1"/>
</dbReference>
<keyword evidence="4" id="KW-0547">Nucleotide-binding</keyword>
<evidence type="ECO:0000313" key="10">
    <source>
        <dbReference type="EMBL" id="SFD52768.1"/>
    </source>
</evidence>
<dbReference type="PANTHER" id="PTHR42878:SF7">
    <property type="entry name" value="SENSOR HISTIDINE KINASE GLRK"/>
    <property type="match status" value="1"/>
</dbReference>
<evidence type="ECO:0000256" key="4">
    <source>
        <dbReference type="ARBA" id="ARBA00022741"/>
    </source>
</evidence>
<evidence type="ECO:0000313" key="11">
    <source>
        <dbReference type="Proteomes" id="UP000198862"/>
    </source>
</evidence>
<reference evidence="10 11" key="1">
    <citation type="submission" date="2016-10" db="EMBL/GenBank/DDBJ databases">
        <authorList>
            <person name="de Groot N.N."/>
        </authorList>
    </citation>
    <scope>NUCLEOTIDE SEQUENCE [LARGE SCALE GENOMIC DNA]</scope>
    <source>
        <strain evidence="10 11">DSM 6059</strain>
    </source>
</reference>
<evidence type="ECO:0000256" key="3">
    <source>
        <dbReference type="ARBA" id="ARBA00022679"/>
    </source>
</evidence>
<keyword evidence="7" id="KW-0902">Two-component regulatory system</keyword>
<keyword evidence="8" id="KW-0812">Transmembrane</keyword>
<evidence type="ECO:0000259" key="9">
    <source>
        <dbReference type="PROSITE" id="PS50109"/>
    </source>
</evidence>
<dbReference type="InterPro" id="IPR004358">
    <property type="entry name" value="Sig_transdc_His_kin-like_C"/>
</dbReference>
<keyword evidence="5 10" id="KW-0418">Kinase</keyword>
<evidence type="ECO:0000256" key="7">
    <source>
        <dbReference type="ARBA" id="ARBA00023012"/>
    </source>
</evidence>
<proteinExistence type="predicted"/>
<evidence type="ECO:0000256" key="1">
    <source>
        <dbReference type="ARBA" id="ARBA00000085"/>
    </source>
</evidence>
<keyword evidence="6" id="KW-0067">ATP-binding</keyword>
<dbReference type="OrthoDB" id="9806130at2"/>
<dbReference type="EC" id="2.7.13.3" evidence="2"/>
<sequence length="441" mass="49839">MNKKSSFEKQLTQLSLVASLPLFIFLIFMMVYAEISTPLILLTILISSITIIFCHAKIHQISSYQFRSICNLLDAMIQGDYSLRARSSEGDSALNELVDSVNSLAKRLTKQRIESIESQFLLQTVIKHIDVATIALNSKNKLVFINPAAKKLLQFSSHTTEEVTLKQLEQLNLFKAGESKVMNLTFGQQQGKFNVHMEEFREAGKQHKLLFLTDVSSLLRIEERNAWQSLVRVISHEINNSLAPIASISETLKRLMSRQHNIEVHKENLVDGLTIIAQRTNNLKDFVNSYKQIAQLPEPKKSNIYILELLNKIIPLYQNSHIDIQTKDDMALFIDPVQIEQVLINLIKNAVESIKSTHKEGKIEVSWQVVQDRFQLLIKDQGAGISNPDNLFVPFYTTKKQGSGIGLVLCRQILEVHSGRLSLSNCTDQSGCLATVELPLS</sequence>
<dbReference type="PRINTS" id="PR00344">
    <property type="entry name" value="BCTRLSENSOR"/>
</dbReference>
<dbReference type="EMBL" id="FOLO01000065">
    <property type="protein sequence ID" value="SFD52768.1"/>
    <property type="molecule type" value="Genomic_DNA"/>
</dbReference>
<protein>
    <recommendedName>
        <fullName evidence="2">histidine kinase</fullName>
        <ecNumber evidence="2">2.7.13.3</ecNumber>
    </recommendedName>
</protein>
<dbReference type="Pfam" id="PF02518">
    <property type="entry name" value="HATPase_c"/>
    <property type="match status" value="1"/>
</dbReference>
<dbReference type="GO" id="GO:0005524">
    <property type="term" value="F:ATP binding"/>
    <property type="evidence" value="ECO:0007669"/>
    <property type="project" value="UniProtKB-KW"/>
</dbReference>
<evidence type="ECO:0000256" key="8">
    <source>
        <dbReference type="SAM" id="Phobius"/>
    </source>
</evidence>
<evidence type="ECO:0000256" key="6">
    <source>
        <dbReference type="ARBA" id="ARBA00022840"/>
    </source>
</evidence>
<feature type="transmembrane region" description="Helical" evidence="8">
    <location>
        <begin position="39"/>
        <end position="58"/>
    </location>
</feature>
<dbReference type="Gene3D" id="3.30.565.10">
    <property type="entry name" value="Histidine kinase-like ATPase, C-terminal domain"/>
    <property type="match status" value="1"/>
</dbReference>
<dbReference type="InterPro" id="IPR050351">
    <property type="entry name" value="BphY/WalK/GraS-like"/>
</dbReference>
<evidence type="ECO:0000256" key="5">
    <source>
        <dbReference type="ARBA" id="ARBA00022777"/>
    </source>
</evidence>
<dbReference type="Proteomes" id="UP000198862">
    <property type="component" value="Unassembled WGS sequence"/>
</dbReference>
<keyword evidence="3" id="KW-0808">Transferase</keyword>
<organism evidence="10 11">
    <name type="scientific">Pseudoalteromonas denitrificans DSM 6059</name>
    <dbReference type="NCBI Taxonomy" id="1123010"/>
    <lineage>
        <taxon>Bacteria</taxon>
        <taxon>Pseudomonadati</taxon>
        <taxon>Pseudomonadota</taxon>
        <taxon>Gammaproteobacteria</taxon>
        <taxon>Alteromonadales</taxon>
        <taxon>Pseudoalteromonadaceae</taxon>
        <taxon>Pseudoalteromonas</taxon>
    </lineage>
</organism>
<dbReference type="GO" id="GO:0000156">
    <property type="term" value="F:phosphorelay response regulator activity"/>
    <property type="evidence" value="ECO:0007669"/>
    <property type="project" value="TreeGrafter"/>
</dbReference>
<name>A0A1I1T6M3_9GAMM</name>
<dbReference type="GO" id="GO:0007234">
    <property type="term" value="P:osmosensory signaling via phosphorelay pathway"/>
    <property type="evidence" value="ECO:0007669"/>
    <property type="project" value="TreeGrafter"/>
</dbReference>
<dbReference type="STRING" id="1123010.SAMN02745724_04766"/>
<dbReference type="InterPro" id="IPR036890">
    <property type="entry name" value="HATPase_C_sf"/>
</dbReference>
<dbReference type="InterPro" id="IPR003594">
    <property type="entry name" value="HATPase_dom"/>
</dbReference>
<dbReference type="PROSITE" id="PS50109">
    <property type="entry name" value="HIS_KIN"/>
    <property type="match status" value="1"/>
</dbReference>
<evidence type="ECO:0000256" key="2">
    <source>
        <dbReference type="ARBA" id="ARBA00012438"/>
    </source>
</evidence>
<dbReference type="GO" id="GO:0030295">
    <property type="term" value="F:protein kinase activator activity"/>
    <property type="evidence" value="ECO:0007669"/>
    <property type="project" value="TreeGrafter"/>
</dbReference>
<dbReference type="SUPFAM" id="SSF55874">
    <property type="entry name" value="ATPase domain of HSP90 chaperone/DNA topoisomerase II/histidine kinase"/>
    <property type="match status" value="1"/>
</dbReference>
<feature type="transmembrane region" description="Helical" evidence="8">
    <location>
        <begin position="12"/>
        <end position="33"/>
    </location>
</feature>
<dbReference type="InterPro" id="IPR036097">
    <property type="entry name" value="HisK_dim/P_sf"/>
</dbReference>
<keyword evidence="8" id="KW-1133">Transmembrane helix</keyword>
<comment type="catalytic activity">
    <reaction evidence="1">
        <text>ATP + protein L-histidine = ADP + protein N-phospho-L-histidine.</text>
        <dbReference type="EC" id="2.7.13.3"/>
    </reaction>
</comment>
<gene>
    <name evidence="10" type="ORF">SAMN02745724_04766</name>
</gene>
<dbReference type="SMART" id="SM00387">
    <property type="entry name" value="HATPase_c"/>
    <property type="match status" value="1"/>
</dbReference>
<dbReference type="AlphaFoldDB" id="A0A1I1T6M3"/>
<accession>A0A1I1T6M3</accession>
<keyword evidence="11" id="KW-1185">Reference proteome</keyword>
<dbReference type="RefSeq" id="WP_091990705.1">
    <property type="nucleotide sequence ID" value="NZ_FOLO01000065.1"/>
</dbReference>
<dbReference type="PANTHER" id="PTHR42878">
    <property type="entry name" value="TWO-COMPONENT HISTIDINE KINASE"/>
    <property type="match status" value="1"/>
</dbReference>
<keyword evidence="8" id="KW-0472">Membrane</keyword>
<dbReference type="GO" id="GO:0000155">
    <property type="term" value="F:phosphorelay sensor kinase activity"/>
    <property type="evidence" value="ECO:0007669"/>
    <property type="project" value="InterPro"/>
</dbReference>